<protein>
    <submittedName>
        <fullName evidence="1">Uncharacterized protein</fullName>
    </submittedName>
</protein>
<evidence type="ECO:0000313" key="1">
    <source>
        <dbReference type="EMBL" id="QDV23851.1"/>
    </source>
</evidence>
<name>A0A518G5I1_9BACT</name>
<accession>A0A518G5I1</accession>
<keyword evidence="2" id="KW-1185">Reference proteome</keyword>
<gene>
    <name evidence="1" type="ORF">Q31a_21580</name>
</gene>
<dbReference type="KEGG" id="ahel:Q31a_21580"/>
<evidence type="ECO:0000313" key="2">
    <source>
        <dbReference type="Proteomes" id="UP000318017"/>
    </source>
</evidence>
<reference evidence="1 2" key="1">
    <citation type="submission" date="2019-02" db="EMBL/GenBank/DDBJ databases">
        <title>Deep-cultivation of Planctomycetes and their phenomic and genomic characterization uncovers novel biology.</title>
        <authorList>
            <person name="Wiegand S."/>
            <person name="Jogler M."/>
            <person name="Boedeker C."/>
            <person name="Pinto D."/>
            <person name="Vollmers J."/>
            <person name="Rivas-Marin E."/>
            <person name="Kohn T."/>
            <person name="Peeters S.H."/>
            <person name="Heuer A."/>
            <person name="Rast P."/>
            <person name="Oberbeckmann S."/>
            <person name="Bunk B."/>
            <person name="Jeske O."/>
            <person name="Meyerdierks A."/>
            <person name="Storesund J.E."/>
            <person name="Kallscheuer N."/>
            <person name="Luecker S."/>
            <person name="Lage O.M."/>
            <person name="Pohl T."/>
            <person name="Merkel B.J."/>
            <person name="Hornburger P."/>
            <person name="Mueller R.-W."/>
            <person name="Bruemmer F."/>
            <person name="Labrenz M."/>
            <person name="Spormann A.M."/>
            <person name="Op den Camp H."/>
            <person name="Overmann J."/>
            <person name="Amann R."/>
            <person name="Jetten M.S.M."/>
            <person name="Mascher T."/>
            <person name="Medema M.H."/>
            <person name="Devos D.P."/>
            <person name="Kaster A.-K."/>
            <person name="Ovreas L."/>
            <person name="Rohde M."/>
            <person name="Galperin M.Y."/>
            <person name="Jogler C."/>
        </authorList>
    </citation>
    <scope>NUCLEOTIDE SEQUENCE [LARGE SCALE GENOMIC DNA]</scope>
    <source>
        <strain evidence="1 2">Q31a</strain>
    </source>
</reference>
<dbReference type="EMBL" id="CP036298">
    <property type="protein sequence ID" value="QDV23851.1"/>
    <property type="molecule type" value="Genomic_DNA"/>
</dbReference>
<organism evidence="1 2">
    <name type="scientific">Aureliella helgolandensis</name>
    <dbReference type="NCBI Taxonomy" id="2527968"/>
    <lineage>
        <taxon>Bacteria</taxon>
        <taxon>Pseudomonadati</taxon>
        <taxon>Planctomycetota</taxon>
        <taxon>Planctomycetia</taxon>
        <taxon>Pirellulales</taxon>
        <taxon>Pirellulaceae</taxon>
        <taxon>Aureliella</taxon>
    </lineage>
</organism>
<dbReference type="Proteomes" id="UP000318017">
    <property type="component" value="Chromosome"/>
</dbReference>
<sequence>MPKLVQPKTVGEERSIKKEAVGQNNSTRRSDLEAGMLSAALATGLRAKLRLGHLAQGPRFRSDNGGDTPAICRRRGLLKGLGCLNPGKCSCERRVLLWDVGRESPSLTSLEACQDVYDGLGIASDLASADEYSVSLSNYKRILAVWTAEDPPWCWGSSPPGPDDCDWPVTTTWPSRSTAAWQPAVQRLDQCPVHDKGGRYSNRQ</sequence>
<dbReference type="AlphaFoldDB" id="A0A518G5I1"/>
<proteinExistence type="predicted"/>